<feature type="transmembrane region" description="Helical" evidence="1">
    <location>
        <begin position="12"/>
        <end position="34"/>
    </location>
</feature>
<accession>A0A6C2YUT5</accession>
<dbReference type="AlphaFoldDB" id="A0A6C2YUT5"/>
<dbReference type="InterPro" id="IPR027558">
    <property type="entry name" value="Pre_pil_HX9DG_C"/>
</dbReference>
<keyword evidence="1" id="KW-1133">Transmembrane helix</keyword>
<dbReference type="NCBIfam" id="TIGR02532">
    <property type="entry name" value="IV_pilin_GFxxxE"/>
    <property type="match status" value="1"/>
</dbReference>
<evidence type="ECO:0000313" key="4">
    <source>
        <dbReference type="Proteomes" id="UP000464378"/>
    </source>
</evidence>
<dbReference type="PANTHER" id="PTHR30093:SF2">
    <property type="entry name" value="TYPE II SECRETION SYSTEM PROTEIN H"/>
    <property type="match status" value="1"/>
</dbReference>
<dbReference type="SUPFAM" id="SSF54523">
    <property type="entry name" value="Pili subunits"/>
    <property type="match status" value="1"/>
</dbReference>
<dbReference type="Proteomes" id="UP000464378">
    <property type="component" value="Chromosome"/>
</dbReference>
<dbReference type="EMBL" id="LR586016">
    <property type="protein sequence ID" value="VIP04632.1"/>
    <property type="molecule type" value="Genomic_DNA"/>
</dbReference>
<dbReference type="NCBIfam" id="TIGR04294">
    <property type="entry name" value="pre_pil_HX9DG"/>
    <property type="match status" value="1"/>
</dbReference>
<proteinExistence type="predicted"/>
<dbReference type="InterPro" id="IPR045584">
    <property type="entry name" value="Pilin-like"/>
</dbReference>
<organism evidence="3">
    <name type="scientific">Tuwongella immobilis</name>
    <dbReference type="NCBI Taxonomy" id="692036"/>
    <lineage>
        <taxon>Bacteria</taxon>
        <taxon>Pseudomonadati</taxon>
        <taxon>Planctomycetota</taxon>
        <taxon>Planctomycetia</taxon>
        <taxon>Gemmatales</taxon>
        <taxon>Gemmataceae</taxon>
        <taxon>Tuwongella</taxon>
    </lineage>
</organism>
<protein>
    <recommendedName>
        <fullName evidence="2">DUF1559 domain-containing protein</fullName>
    </recommendedName>
</protein>
<keyword evidence="1" id="KW-0812">Transmembrane</keyword>
<dbReference type="Pfam" id="PF07963">
    <property type="entry name" value="N_methyl"/>
    <property type="match status" value="1"/>
</dbReference>
<dbReference type="KEGG" id="tim:GMBLW1_45610"/>
<feature type="domain" description="DUF1559" evidence="2">
    <location>
        <begin position="35"/>
        <end position="274"/>
    </location>
</feature>
<dbReference type="Gene3D" id="3.30.700.10">
    <property type="entry name" value="Glycoprotein, Type 4 Pilin"/>
    <property type="match status" value="1"/>
</dbReference>
<gene>
    <name evidence="3" type="ORF">GMBLW1_45610</name>
</gene>
<keyword evidence="4" id="KW-1185">Reference proteome</keyword>
<dbReference type="RefSeq" id="WP_162659690.1">
    <property type="nucleotide sequence ID" value="NZ_LR593887.1"/>
</dbReference>
<dbReference type="InParanoid" id="A0A6C2YUT5"/>
<dbReference type="PANTHER" id="PTHR30093">
    <property type="entry name" value="GENERAL SECRETION PATHWAY PROTEIN G"/>
    <property type="match status" value="1"/>
</dbReference>
<dbReference type="InterPro" id="IPR012902">
    <property type="entry name" value="N_methyl_site"/>
</dbReference>
<dbReference type="InterPro" id="IPR011453">
    <property type="entry name" value="DUF1559"/>
</dbReference>
<reference evidence="3" key="1">
    <citation type="submission" date="2019-04" db="EMBL/GenBank/DDBJ databases">
        <authorList>
            <consortium name="Science for Life Laboratories"/>
        </authorList>
    </citation>
    <scope>NUCLEOTIDE SEQUENCE</scope>
    <source>
        <strain evidence="3">MBLW1</strain>
    </source>
</reference>
<evidence type="ECO:0000313" key="3">
    <source>
        <dbReference type="EMBL" id="VIP04632.1"/>
    </source>
</evidence>
<dbReference type="Pfam" id="PF07596">
    <property type="entry name" value="SBP_bac_10"/>
    <property type="match status" value="1"/>
</dbReference>
<name>A0A6C2YUT5_9BACT</name>
<sequence length="292" mass="32432">MRQPLSRRSAFTLIELLVVIAIIAILIGLLLPAVQKVREAAARMQCQNNLKQIGLAFHNYHDANQFFPPAGSDGPNTNCCSANTRVGWTWMYYILPYIEQENVFNNTNDTVVANAAIRTYYCPSRRQPTVYSNGARSDYAGNGGWTMGEEGTRGMLVRQWRNPTSAKPIDAPIEQRRRMTDVSDGLTNTIMVGEKQVHHTTLGSAGGDNERWNNSGWDQDHVRFGELVPQDDSLHPKSTAATFWSVRFGSSHTGGFNAALGDGSVRFVRYGIDSANWARYCLIADGEVLNVD</sequence>
<keyword evidence="1" id="KW-0472">Membrane</keyword>
<evidence type="ECO:0000259" key="2">
    <source>
        <dbReference type="Pfam" id="PF07596"/>
    </source>
</evidence>
<evidence type="ECO:0000256" key="1">
    <source>
        <dbReference type="SAM" id="Phobius"/>
    </source>
</evidence>
<dbReference type="EMBL" id="LR593887">
    <property type="protein sequence ID" value="VTS06625.1"/>
    <property type="molecule type" value="Genomic_DNA"/>
</dbReference>